<dbReference type="SUPFAM" id="SSF48208">
    <property type="entry name" value="Six-hairpin glycosidases"/>
    <property type="match status" value="1"/>
</dbReference>
<dbReference type="EMBL" id="JAOQKE010000019">
    <property type="protein sequence ID" value="MCU6726157.1"/>
    <property type="molecule type" value="Genomic_DNA"/>
</dbReference>
<dbReference type="InterPro" id="IPR012341">
    <property type="entry name" value="6hp_glycosidase-like_sf"/>
</dbReference>
<evidence type="ECO:0000256" key="2">
    <source>
        <dbReference type="ARBA" id="ARBA00023235"/>
    </source>
</evidence>
<dbReference type="RefSeq" id="WP_262655430.1">
    <property type="nucleotide sequence ID" value="NZ_JAOQKE010000019.1"/>
</dbReference>
<reference evidence="3 4" key="1">
    <citation type="journal article" date="2021" name="ISME Commun">
        <title>Automated analysis of genomic sequences facilitates high-throughput and comprehensive description of bacteria.</title>
        <authorList>
            <person name="Hitch T.C.A."/>
        </authorList>
    </citation>
    <scope>NUCLEOTIDE SEQUENCE [LARGE SCALE GENOMIC DNA]</scope>
    <source>
        <strain evidence="3 4">Sanger_29</strain>
    </source>
</reference>
<keyword evidence="4" id="KW-1185">Reference proteome</keyword>
<gene>
    <name evidence="3" type="ORF">OCV47_12545</name>
</gene>
<evidence type="ECO:0000256" key="1">
    <source>
        <dbReference type="ARBA" id="ARBA00008558"/>
    </source>
</evidence>
<evidence type="ECO:0000313" key="4">
    <source>
        <dbReference type="Proteomes" id="UP001652338"/>
    </source>
</evidence>
<keyword evidence="2" id="KW-0413">Isomerase</keyword>
<accession>A0ABT2SNR2</accession>
<organism evidence="3 4">
    <name type="scientific">Muricoprocola aceti</name>
    <dbReference type="NCBI Taxonomy" id="2981772"/>
    <lineage>
        <taxon>Bacteria</taxon>
        <taxon>Bacillati</taxon>
        <taxon>Bacillota</taxon>
        <taxon>Clostridia</taxon>
        <taxon>Lachnospirales</taxon>
        <taxon>Lachnospiraceae</taxon>
        <taxon>Muricoprocola</taxon>
    </lineage>
</organism>
<dbReference type="InterPro" id="IPR010819">
    <property type="entry name" value="AGE/CE"/>
</dbReference>
<dbReference type="InterPro" id="IPR008928">
    <property type="entry name" value="6-hairpin_glycosidase_sf"/>
</dbReference>
<sequence>MKKERALEVKGQLENFLTRSVTFWLKNGIDKEYGGYLVCFDEKGNPMKSLEVMTPTDKMIVTQTRMIWGFSSLLRSGFAKKYGWEEDCEKAAKQGVEFFIDHFWDKKNGGFAWYTNRKGEAQDNGKLVYGQTFAIYALAEYALATGDETAQEYAEKTFDLLMKYCVDTARGGYYENMTEDWIPETEIDKGGNLKSLDIHMHTMEALTTLYECTGKEVHRRRLLEVINIIVDHMIDYNYMCGRNQFSFKFETKDAREINRTWNYDRAPENANKNTRDTTSYGHNIELTWLLNRAYKILGFSPAKELTKAFAEYTITNGWDEEHGGIYRDGMHDGRVVVTDKEWWQNFESLTGFLDAYQVIGDERYLEKFYELWEFDHTYFYIEEVGESRQLLQADGTPIITDVGNQWKCIYHTDRAMIECIGRLEELLEKNK</sequence>
<dbReference type="PANTHER" id="PTHR15108">
    <property type="entry name" value="N-ACYLGLUCOSAMINE-2-EPIMERASE"/>
    <property type="match status" value="1"/>
</dbReference>
<protein>
    <submittedName>
        <fullName evidence="3">AGE family epimerase/isomerase</fullName>
    </submittedName>
</protein>
<dbReference type="Proteomes" id="UP001652338">
    <property type="component" value="Unassembled WGS sequence"/>
</dbReference>
<proteinExistence type="inferred from homology"/>
<name>A0ABT2SNR2_9FIRM</name>
<dbReference type="Pfam" id="PF07221">
    <property type="entry name" value="GlcNAc_2-epim"/>
    <property type="match status" value="1"/>
</dbReference>
<evidence type="ECO:0000313" key="3">
    <source>
        <dbReference type="EMBL" id="MCU6726157.1"/>
    </source>
</evidence>
<comment type="caution">
    <text evidence="3">The sequence shown here is derived from an EMBL/GenBank/DDBJ whole genome shotgun (WGS) entry which is preliminary data.</text>
</comment>
<comment type="similarity">
    <text evidence="1">Belongs to the N-acylglucosamine 2-epimerase family.</text>
</comment>
<dbReference type="Gene3D" id="1.50.10.10">
    <property type="match status" value="1"/>
</dbReference>